<comment type="caution">
    <text evidence="1">The sequence shown here is derived from an EMBL/GenBank/DDBJ whole genome shotgun (WGS) entry which is preliminary data.</text>
</comment>
<accession>A0A1Q9CIY2</accession>
<dbReference type="AlphaFoldDB" id="A0A1Q9CIY2"/>
<evidence type="ECO:0000313" key="2">
    <source>
        <dbReference type="Proteomes" id="UP000186817"/>
    </source>
</evidence>
<name>A0A1Q9CIY2_SYMMI</name>
<reference evidence="1 2" key="1">
    <citation type="submission" date="2016-02" db="EMBL/GenBank/DDBJ databases">
        <title>Genome analysis of coral dinoflagellate symbionts highlights evolutionary adaptations to a symbiotic lifestyle.</title>
        <authorList>
            <person name="Aranda M."/>
            <person name="Li Y."/>
            <person name="Liew Y.J."/>
            <person name="Baumgarten S."/>
            <person name="Simakov O."/>
            <person name="Wilson M."/>
            <person name="Piel J."/>
            <person name="Ashoor H."/>
            <person name="Bougouffa S."/>
            <person name="Bajic V.B."/>
            <person name="Ryu T."/>
            <person name="Ravasi T."/>
            <person name="Bayer T."/>
            <person name="Micklem G."/>
            <person name="Kim H."/>
            <person name="Bhak J."/>
            <person name="Lajeunesse T.C."/>
            <person name="Voolstra C.R."/>
        </authorList>
    </citation>
    <scope>NUCLEOTIDE SEQUENCE [LARGE SCALE GENOMIC DNA]</scope>
    <source>
        <strain evidence="1 2">CCMP2467</strain>
    </source>
</reference>
<keyword evidence="2" id="KW-1185">Reference proteome</keyword>
<dbReference type="EMBL" id="LSRX01001160">
    <property type="protein sequence ID" value="OLP82873.1"/>
    <property type="molecule type" value="Genomic_DNA"/>
</dbReference>
<gene>
    <name evidence="1" type="ORF">AK812_SmicGene36442</name>
</gene>
<dbReference type="Proteomes" id="UP000186817">
    <property type="component" value="Unassembled WGS sequence"/>
</dbReference>
<sequence length="108" mass="11578">MPLCCECIQHIDSQTNEADETASSDLRVFGAVLASFSSLRAKVPRIGTPASMNQTGALRIAIQDLKAKRLTLDEAEACAGAVSSQWVRQITVPSSTHKRRGLGHTEIG</sequence>
<protein>
    <submittedName>
        <fullName evidence="1">Uncharacterized protein</fullName>
    </submittedName>
</protein>
<organism evidence="1 2">
    <name type="scientific">Symbiodinium microadriaticum</name>
    <name type="common">Dinoflagellate</name>
    <name type="synonym">Zooxanthella microadriatica</name>
    <dbReference type="NCBI Taxonomy" id="2951"/>
    <lineage>
        <taxon>Eukaryota</taxon>
        <taxon>Sar</taxon>
        <taxon>Alveolata</taxon>
        <taxon>Dinophyceae</taxon>
        <taxon>Suessiales</taxon>
        <taxon>Symbiodiniaceae</taxon>
        <taxon>Symbiodinium</taxon>
    </lineage>
</organism>
<evidence type="ECO:0000313" key="1">
    <source>
        <dbReference type="EMBL" id="OLP82873.1"/>
    </source>
</evidence>
<proteinExistence type="predicted"/>